<sequence>MASCATLLLAAVVFVAISYSVAADCAYTCPDSTCAADLAHCTCNPNPALGTIALSYSSTINGASISAPLSITMNATYGAPFGGCASFDFTPYVTNSWSFFYSWGGLAYSATTSGSNSVLTIPAHAFTSNGTYMMLLTATPLLGSSQTVSASIIFGPAPPTVTVNGPTTIDVSEAFTATASVSFLADTYGFQWSCSPRDIVFPSLCPNTSTGTINGLTVPANPTGQPGRVYLYFYYFWGTTSLSSAFSSGNYVSATLAVTFTSANPSVKMINTLDNQILDYNVVASTQQIALWSVTNYSAAYNRVWSVNGVVLNETQDNITIAASLSALRTTPMSLFQLNSQRTINYIRINVTDAANSSLTSYSEVQVTVLEPIVATLAVTNANGVDSTAVAIADTLQLNYTTPQLNASYYWYSSFAVSFVYYTTTNGVETAVALTTQVNGTNVTALAPQLPDTSVASAAIKFGIVVRISSYGQNVVVATANATFNVTRNANCLYQCPDLTCVTSTSWTPLITSCACSVNAVIGVPSITFNYDPSAFRNLEVFNATAHATYTVPSGNCAGFDFSPYLQYSWSSPVNPSGTTLNFGNSQSLVLASNWFGSYMLGTYNFTVTVTGLTDPSTYNYPKVIASALVTAIDLKPNVTLSAPTTISLAESFNVTANVAFPLSAANISWNCFSGTGGNTVLCPALPTGNSSTFLFPANPTGPAGSVMVVAYYWYAATTLDNAYAAGSYVSATVIIDLTSAGATPAPSTPAPSTPVPTPAGCAGSSVNESLLFENIPASCIQPFDCFAEFCLCVNGTVSTTCTPFDSNINASTVEMCTANRLTCIIRAALDTATVWDASCQKWGDSVTELYSEYYSDRSSVNLTDLCRAEACTLVTAGSAELATAVNYNTICQIDVNEIGAPLGDGDVAGCVEPPRTHFDDVPIQCGGAANCSNDYCVCLGGTWSAATSDCTLPPAQPLDSIFDGCLATYISCVTNVALDVYVPGASPLNTDPCLVWAVPIAEDYALYYNATHSNTTTAAATDTTTALQSTSLWLACNYTACKDIYRYNHTSHFSSACTFASVTRAPTFTPYNACPYSCPDTTCAANLASCACTANAVVSGLNTTANYDLANVLPTTQLQIAASASYAVISGNCSNFTFGSSLKYTWSVTNASNQIVYSYNGSTLTIPSNTLTAGSYRATVTAAGLLSSQKQSSVLSITVIVLSPVVRISGPTLATTLRSFALTATIINPATTSSFNWTCISLTADVSCPSLTGGASTSLFIASGAPAGLFNITYQYFANAATTTTATVSLTITNNDIPVVSVAQALTGSIAASAYGVNAFANTQKISVSGTVQFSGTYTRSWSVNGVQVTGAGDAVAVTAAQLKTTTFANAKAGSYVYNTITLTATSNANSNVMGNASVSVVVLEPVTTTLAVAKQGSSATFAAGLTDYLVFTTSSTPSLTTTSVPLGATLQTSIVYYTVTNGVESPSLSLLTTVSGNAQVGQAPLAPGANSSGVLIKFGVQVSLSGIVVASANSSFNITLANASAAASSILASTASITDANEAVQALGNIGALLSSFTSTSTTATSIVSAGFTMIVSTIVIGTQLSAAQSLSVATNVATLLTMSSSQGNNAEASKQVVAVMFVVLTGTSFDLSVASAVGSTIGQMDPASGGVVAQQMTLVICAQILVGETASVNMGPSGSMTAASSTGASLLGLAVTDSASGVSVLLPTTLLNDVPGLSADATYGAVTLFLVSVSSFTTNGTDVPAGGIVSQQITSGNTQVSINGLQTAIIISMPPGSTGECRYYDEVTKLWFVDGVTTVFTETGAMNCYTTI</sequence>
<proteinExistence type="predicted"/>
<keyword evidence="3" id="KW-1185">Reference proteome</keyword>
<dbReference type="Proteomes" id="UP000051952">
    <property type="component" value="Unassembled WGS sequence"/>
</dbReference>
<reference evidence="3" key="1">
    <citation type="submission" date="2015-09" db="EMBL/GenBank/DDBJ databases">
        <authorList>
            <consortium name="Pathogen Informatics"/>
        </authorList>
    </citation>
    <scope>NUCLEOTIDE SEQUENCE [LARGE SCALE GENOMIC DNA]</scope>
    <source>
        <strain evidence="3">Lake Konstanz</strain>
    </source>
</reference>
<accession>A0A0S4JST3</accession>
<evidence type="ECO:0000313" key="2">
    <source>
        <dbReference type="EMBL" id="CUG93299.1"/>
    </source>
</evidence>
<dbReference type="VEuPathDB" id="TriTrypDB:BSAL_41945"/>
<protein>
    <recommendedName>
        <fullName evidence="4">Membrane-associated protein</fullName>
    </recommendedName>
</protein>
<dbReference type="EMBL" id="CYKH01002141">
    <property type="protein sequence ID" value="CUG93299.1"/>
    <property type="molecule type" value="Genomic_DNA"/>
</dbReference>
<gene>
    <name evidence="2" type="ORF">BSAL_41945</name>
</gene>
<evidence type="ECO:0000313" key="3">
    <source>
        <dbReference type="Proteomes" id="UP000051952"/>
    </source>
</evidence>
<keyword evidence="1" id="KW-0732">Signal</keyword>
<evidence type="ECO:0000256" key="1">
    <source>
        <dbReference type="SAM" id="SignalP"/>
    </source>
</evidence>
<feature type="chain" id="PRO_5006622684" description="Membrane-associated protein" evidence="1">
    <location>
        <begin position="24"/>
        <end position="1815"/>
    </location>
</feature>
<evidence type="ECO:0008006" key="4">
    <source>
        <dbReference type="Google" id="ProtNLM"/>
    </source>
</evidence>
<name>A0A0S4JST3_BODSA</name>
<organism evidence="2 3">
    <name type="scientific">Bodo saltans</name>
    <name type="common">Flagellated protozoan</name>
    <dbReference type="NCBI Taxonomy" id="75058"/>
    <lineage>
        <taxon>Eukaryota</taxon>
        <taxon>Discoba</taxon>
        <taxon>Euglenozoa</taxon>
        <taxon>Kinetoplastea</taxon>
        <taxon>Metakinetoplastina</taxon>
        <taxon>Eubodonida</taxon>
        <taxon>Bodonidae</taxon>
        <taxon>Bodo</taxon>
    </lineage>
</organism>
<feature type="signal peptide" evidence="1">
    <location>
        <begin position="1"/>
        <end position="23"/>
    </location>
</feature>